<evidence type="ECO:0000256" key="1">
    <source>
        <dbReference type="ARBA" id="ARBA00023015"/>
    </source>
</evidence>
<keyword evidence="4" id="KW-0539">Nucleus</keyword>
<evidence type="ECO:0000256" key="3">
    <source>
        <dbReference type="ARBA" id="ARBA00023163"/>
    </source>
</evidence>
<proteinExistence type="predicted"/>
<sequence>MSVGIAVRAAQSLGLDAPQSAAGHGGMASAQRHRLWQCCVFMDRSVSWVSGRVSTVALTAPGVSPAEQQGESDYQENAYFKKTLDLYEIANRAVLSHNPDCNGLADPHVGRGNDSGVSTVMQLEESIVKWETSLPLDLRLENFMGKQATRAENVTYRQAILLRLRIFHARIVLLKPMLARYCSSSQVTENVMMHKFLRDCAVLCIESAQKMTELVDQEHNPGPDLGSIMWWHRVFYLHVAGTVLLASMLQADDLFTQSVSRSWQTAMRALCAHAHLSVSVQQCVKTFETLSAKLSDAQHLVSGADRASVDPLVGCDEPFSSADFQDMFQDMGIDLDSCLFGIEDMAWTGNVL</sequence>
<dbReference type="InterPro" id="IPR051127">
    <property type="entry name" value="Fungal_SecMet_Regulators"/>
</dbReference>
<dbReference type="CDD" id="cd12148">
    <property type="entry name" value="fungal_TF_MHR"/>
    <property type="match status" value="1"/>
</dbReference>
<dbReference type="PANTHER" id="PTHR47424">
    <property type="entry name" value="REGULATORY PROTEIN GAL4"/>
    <property type="match status" value="1"/>
</dbReference>
<dbReference type="EMBL" id="JBAWTH010000041">
    <property type="protein sequence ID" value="KAL2283642.1"/>
    <property type="molecule type" value="Genomic_DNA"/>
</dbReference>
<protein>
    <recommendedName>
        <fullName evidence="7">Transcription factor domain-containing protein</fullName>
    </recommendedName>
</protein>
<reference evidence="5 6" key="1">
    <citation type="submission" date="2024-03" db="EMBL/GenBank/DDBJ databases">
        <title>A high-quality draft genome sequence of Diaporthe vaccinii, a causative agent of upright dieback and viscid rot disease in cranberry plants.</title>
        <authorList>
            <person name="Sarrasin M."/>
            <person name="Lang B.F."/>
            <person name="Burger G."/>
        </authorList>
    </citation>
    <scope>NUCLEOTIDE SEQUENCE [LARGE SCALE GENOMIC DNA]</scope>
    <source>
        <strain evidence="5 6">IS7</strain>
    </source>
</reference>
<evidence type="ECO:0000256" key="4">
    <source>
        <dbReference type="ARBA" id="ARBA00023242"/>
    </source>
</evidence>
<comment type="caution">
    <text evidence="5">The sequence shown here is derived from an EMBL/GenBank/DDBJ whole genome shotgun (WGS) entry which is preliminary data.</text>
</comment>
<evidence type="ECO:0000313" key="5">
    <source>
        <dbReference type="EMBL" id="KAL2283642.1"/>
    </source>
</evidence>
<keyword evidence="6" id="KW-1185">Reference proteome</keyword>
<gene>
    <name evidence="5" type="ORF">FJTKL_09709</name>
</gene>
<evidence type="ECO:0008006" key="7">
    <source>
        <dbReference type="Google" id="ProtNLM"/>
    </source>
</evidence>
<evidence type="ECO:0000313" key="6">
    <source>
        <dbReference type="Proteomes" id="UP001600888"/>
    </source>
</evidence>
<name>A0ABR4EMJ9_9PEZI</name>
<keyword evidence="1" id="KW-0805">Transcription regulation</keyword>
<dbReference type="PANTHER" id="PTHR47424:SF3">
    <property type="entry name" value="REGULATORY PROTEIN GAL4"/>
    <property type="match status" value="1"/>
</dbReference>
<keyword evidence="2" id="KW-0238">DNA-binding</keyword>
<dbReference type="Proteomes" id="UP001600888">
    <property type="component" value="Unassembled WGS sequence"/>
</dbReference>
<organism evidence="5 6">
    <name type="scientific">Diaporthe vaccinii</name>
    <dbReference type="NCBI Taxonomy" id="105482"/>
    <lineage>
        <taxon>Eukaryota</taxon>
        <taxon>Fungi</taxon>
        <taxon>Dikarya</taxon>
        <taxon>Ascomycota</taxon>
        <taxon>Pezizomycotina</taxon>
        <taxon>Sordariomycetes</taxon>
        <taxon>Sordariomycetidae</taxon>
        <taxon>Diaporthales</taxon>
        <taxon>Diaporthaceae</taxon>
        <taxon>Diaporthe</taxon>
        <taxon>Diaporthe eres species complex</taxon>
    </lineage>
</organism>
<accession>A0ABR4EMJ9</accession>
<keyword evidence="3" id="KW-0804">Transcription</keyword>
<evidence type="ECO:0000256" key="2">
    <source>
        <dbReference type="ARBA" id="ARBA00023125"/>
    </source>
</evidence>